<organism evidence="1 2">
    <name type="scientific">Phanerochaete sordida</name>
    <dbReference type="NCBI Taxonomy" id="48140"/>
    <lineage>
        <taxon>Eukaryota</taxon>
        <taxon>Fungi</taxon>
        <taxon>Dikarya</taxon>
        <taxon>Basidiomycota</taxon>
        <taxon>Agaricomycotina</taxon>
        <taxon>Agaricomycetes</taxon>
        <taxon>Polyporales</taxon>
        <taxon>Phanerochaetaceae</taxon>
        <taxon>Phanerochaete</taxon>
    </lineage>
</organism>
<accession>A0A9P3GS93</accession>
<gene>
    <name evidence="1" type="ORF">PsYK624_168610</name>
</gene>
<proteinExistence type="predicted"/>
<dbReference type="EMBL" id="BPQB01000167">
    <property type="protein sequence ID" value="GJF00568.1"/>
    <property type="molecule type" value="Genomic_DNA"/>
</dbReference>
<protein>
    <submittedName>
        <fullName evidence="1">Uncharacterized protein</fullName>
    </submittedName>
</protein>
<dbReference type="Proteomes" id="UP000703269">
    <property type="component" value="Unassembled WGS sequence"/>
</dbReference>
<name>A0A9P3GS93_9APHY</name>
<keyword evidence="2" id="KW-1185">Reference proteome</keyword>
<reference evidence="1 2" key="1">
    <citation type="submission" date="2021-08" db="EMBL/GenBank/DDBJ databases">
        <title>Draft Genome Sequence of Phanerochaete sordida strain YK-624.</title>
        <authorList>
            <person name="Mori T."/>
            <person name="Dohra H."/>
            <person name="Suzuki T."/>
            <person name="Kawagishi H."/>
            <person name="Hirai H."/>
        </authorList>
    </citation>
    <scope>NUCLEOTIDE SEQUENCE [LARGE SCALE GENOMIC DNA]</scope>
    <source>
        <strain evidence="1 2">YK-624</strain>
    </source>
</reference>
<sequence>MATTRVPSPDSGFLSCTRRAQSHAHASSPTLRRTCSPLDISRYAPLLQCYAQDPTHYEPNLRPPNALTTPAPPTALQHCRIRFGLANRYQTTLSCTYSSIRISGISTFNTSTSHIHPSVRS</sequence>
<comment type="caution">
    <text evidence="1">The sequence shown here is derived from an EMBL/GenBank/DDBJ whole genome shotgun (WGS) entry which is preliminary data.</text>
</comment>
<dbReference type="AlphaFoldDB" id="A0A9P3GS93"/>
<evidence type="ECO:0000313" key="2">
    <source>
        <dbReference type="Proteomes" id="UP000703269"/>
    </source>
</evidence>
<evidence type="ECO:0000313" key="1">
    <source>
        <dbReference type="EMBL" id="GJF00568.1"/>
    </source>
</evidence>